<name>A0A8S3H187_9BILA</name>
<feature type="non-terminal residue" evidence="1">
    <location>
        <position position="1"/>
    </location>
</feature>
<dbReference type="AlphaFoldDB" id="A0A8S3H187"/>
<dbReference type="Proteomes" id="UP000681967">
    <property type="component" value="Unassembled WGS sequence"/>
</dbReference>
<proteinExistence type="predicted"/>
<gene>
    <name evidence="1" type="ORF">BYL167_LOCUS77973</name>
</gene>
<accession>A0A8S3H187</accession>
<protein>
    <submittedName>
        <fullName evidence="1">Uncharacterized protein</fullName>
    </submittedName>
</protein>
<evidence type="ECO:0000313" key="2">
    <source>
        <dbReference type="Proteomes" id="UP000681967"/>
    </source>
</evidence>
<dbReference type="EMBL" id="CAJOBH010285463">
    <property type="protein sequence ID" value="CAF5174605.1"/>
    <property type="molecule type" value="Genomic_DNA"/>
</dbReference>
<sequence length="17" mass="2077">QIDLIQYEIKSIVFVIR</sequence>
<reference evidence="1" key="1">
    <citation type="submission" date="2021-02" db="EMBL/GenBank/DDBJ databases">
        <authorList>
            <person name="Nowell W R."/>
        </authorList>
    </citation>
    <scope>NUCLEOTIDE SEQUENCE</scope>
</reference>
<organism evidence="1 2">
    <name type="scientific">Rotaria magnacalcarata</name>
    <dbReference type="NCBI Taxonomy" id="392030"/>
    <lineage>
        <taxon>Eukaryota</taxon>
        <taxon>Metazoa</taxon>
        <taxon>Spiralia</taxon>
        <taxon>Gnathifera</taxon>
        <taxon>Rotifera</taxon>
        <taxon>Eurotatoria</taxon>
        <taxon>Bdelloidea</taxon>
        <taxon>Philodinida</taxon>
        <taxon>Philodinidae</taxon>
        <taxon>Rotaria</taxon>
    </lineage>
</organism>
<evidence type="ECO:0000313" key="1">
    <source>
        <dbReference type="EMBL" id="CAF5174605.1"/>
    </source>
</evidence>
<comment type="caution">
    <text evidence="1">The sequence shown here is derived from an EMBL/GenBank/DDBJ whole genome shotgun (WGS) entry which is preliminary data.</text>
</comment>